<dbReference type="InterPro" id="IPR006094">
    <property type="entry name" value="Oxid_FAD_bind_N"/>
</dbReference>
<name>A0A0J9E994_9RHOB</name>
<feature type="domain" description="FAD-binding PCMH-type" evidence="5">
    <location>
        <begin position="40"/>
        <end position="232"/>
    </location>
</feature>
<dbReference type="PROSITE" id="PS51387">
    <property type="entry name" value="FAD_PCMH"/>
    <property type="match status" value="1"/>
</dbReference>
<reference evidence="6 7" key="1">
    <citation type="submission" date="2015-06" db="EMBL/GenBank/DDBJ databases">
        <title>Draft genome sequence of an Alphaproteobacteria species associated to the Mediterranean sponge Oscarella lobularis.</title>
        <authorList>
            <person name="Jourda C."/>
            <person name="Santini S."/>
            <person name="Claverie J.-M."/>
        </authorList>
    </citation>
    <scope>NUCLEOTIDE SEQUENCE [LARGE SCALE GENOMIC DNA]</scope>
    <source>
        <strain evidence="6">IGS</strain>
    </source>
</reference>
<dbReference type="Pfam" id="PF01565">
    <property type="entry name" value="FAD_binding_4"/>
    <property type="match status" value="1"/>
</dbReference>
<dbReference type="Gene3D" id="3.30.465.10">
    <property type="match status" value="1"/>
</dbReference>
<dbReference type="InterPro" id="IPR036291">
    <property type="entry name" value="NAD(P)-bd_dom_sf"/>
</dbReference>
<dbReference type="PANTHER" id="PTHR42901:SF1">
    <property type="entry name" value="ALCOHOL DEHYDROGENASE"/>
    <property type="match status" value="1"/>
</dbReference>
<dbReference type="InterPro" id="IPR002347">
    <property type="entry name" value="SDR_fam"/>
</dbReference>
<dbReference type="PRINTS" id="PR00081">
    <property type="entry name" value="GDHRDH"/>
</dbReference>
<keyword evidence="7" id="KW-1185">Reference proteome</keyword>
<keyword evidence="3" id="KW-0274">FAD</keyword>
<protein>
    <submittedName>
        <fullName evidence="6">Short-chain dehydrogenase/reductase SDR</fullName>
    </submittedName>
</protein>
<dbReference type="PATRIC" id="fig|1675527.3.peg.3354"/>
<dbReference type="Proteomes" id="UP000037178">
    <property type="component" value="Unassembled WGS sequence"/>
</dbReference>
<evidence type="ECO:0000313" key="7">
    <source>
        <dbReference type="Proteomes" id="UP000037178"/>
    </source>
</evidence>
<dbReference type="InterPro" id="IPR016169">
    <property type="entry name" value="FAD-bd_PCMH_sub2"/>
</dbReference>
<dbReference type="Gene3D" id="3.40.462.20">
    <property type="match status" value="1"/>
</dbReference>
<dbReference type="PANTHER" id="PTHR42901">
    <property type="entry name" value="ALCOHOL DEHYDROGENASE"/>
    <property type="match status" value="1"/>
</dbReference>
<dbReference type="STRING" id="1675527.AIOL_003210"/>
<dbReference type="Gene3D" id="3.40.50.720">
    <property type="entry name" value="NAD(P)-binding Rossmann-like Domain"/>
    <property type="match status" value="1"/>
</dbReference>
<dbReference type="PRINTS" id="PR00080">
    <property type="entry name" value="SDRFAMILY"/>
</dbReference>
<evidence type="ECO:0000259" key="5">
    <source>
        <dbReference type="PROSITE" id="PS51387"/>
    </source>
</evidence>
<dbReference type="AlphaFoldDB" id="A0A0J9E994"/>
<dbReference type="OrthoDB" id="9808814at2"/>
<dbReference type="SUPFAM" id="SSF56176">
    <property type="entry name" value="FAD-binding/transporter-associated domain-like"/>
    <property type="match status" value="1"/>
</dbReference>
<dbReference type="GO" id="GO:0071949">
    <property type="term" value="F:FAD binding"/>
    <property type="evidence" value="ECO:0007669"/>
    <property type="project" value="InterPro"/>
</dbReference>
<keyword evidence="4" id="KW-0560">Oxidoreductase</keyword>
<gene>
    <name evidence="6" type="ORF">AIOL_003210</name>
</gene>
<accession>A0A0J9E994</accession>
<keyword evidence="3" id="KW-0285">Flavoprotein</keyword>
<comment type="caution">
    <text evidence="6">The sequence shown here is derived from an EMBL/GenBank/DDBJ whole genome shotgun (WGS) entry which is preliminary data.</text>
</comment>
<dbReference type="InterPro" id="IPR036318">
    <property type="entry name" value="FAD-bd_PCMH-like_sf"/>
</dbReference>
<proteinExistence type="inferred from homology"/>
<comment type="similarity">
    <text evidence="1">Belongs to the oxygen-dependent FAD-linked oxidoreductase family.</text>
</comment>
<dbReference type="EMBL" id="LFTY01000002">
    <property type="protein sequence ID" value="KMW58239.1"/>
    <property type="molecule type" value="Genomic_DNA"/>
</dbReference>
<dbReference type="GO" id="GO:0016491">
    <property type="term" value="F:oxidoreductase activity"/>
    <property type="evidence" value="ECO:0007669"/>
    <property type="project" value="UniProtKB-KW"/>
</dbReference>
<comment type="similarity">
    <text evidence="2">Belongs to the short-chain dehydrogenases/reductases (SDR) family.</text>
</comment>
<dbReference type="InterPro" id="IPR057326">
    <property type="entry name" value="KR_dom"/>
</dbReference>
<dbReference type="InterPro" id="IPR012951">
    <property type="entry name" value="BBE"/>
</dbReference>
<evidence type="ECO:0000256" key="2">
    <source>
        <dbReference type="ARBA" id="ARBA00006484"/>
    </source>
</evidence>
<evidence type="ECO:0000256" key="4">
    <source>
        <dbReference type="ARBA" id="ARBA00023002"/>
    </source>
</evidence>
<dbReference type="SUPFAM" id="SSF51735">
    <property type="entry name" value="NAD(P)-binding Rossmann-fold domains"/>
    <property type="match status" value="1"/>
</dbReference>
<dbReference type="SMART" id="SM00822">
    <property type="entry name" value="PKS_KR"/>
    <property type="match status" value="1"/>
</dbReference>
<evidence type="ECO:0000313" key="6">
    <source>
        <dbReference type="EMBL" id="KMW58239.1"/>
    </source>
</evidence>
<dbReference type="Pfam" id="PF08031">
    <property type="entry name" value="BBE"/>
    <property type="match status" value="1"/>
</dbReference>
<organism evidence="6 7">
    <name type="scientific">Candidatus Rhodobacter oscarellae</name>
    <dbReference type="NCBI Taxonomy" id="1675527"/>
    <lineage>
        <taxon>Bacteria</taxon>
        <taxon>Pseudomonadati</taxon>
        <taxon>Pseudomonadota</taxon>
        <taxon>Alphaproteobacteria</taxon>
        <taxon>Rhodobacterales</taxon>
        <taxon>Rhodobacter group</taxon>
        <taxon>Rhodobacter</taxon>
    </lineage>
</organism>
<evidence type="ECO:0000256" key="1">
    <source>
        <dbReference type="ARBA" id="ARBA00005466"/>
    </source>
</evidence>
<dbReference type="InterPro" id="IPR016166">
    <property type="entry name" value="FAD-bd_PCMH"/>
</dbReference>
<sequence>MPEYDSDDLRDLAEYAKERCYPAYMSGPEYDAGAGVKNARIPRKPTVVAPCAPTEKFKHSRELFQFWFKELDARGITARVSIKSGGHHHEGMSSNNDGLVLLTDPGEEIDVDPDALTLTVGSGTPLVNVINRLAEDHLILPTGVCDNVNVGGLTQGGGWGLSYRWLGPTVDALTGVEIVLPNGTWAQIDETGFVDGERDPEVDYERLFWAIRGGGGGNFGAITKFTFKLTRPDVDGYTSFRLVWNDGRRVEGASAWIRMCADADERTNFFGRMLVSGTKEAPNENPDFVVSGRFYGEEEDARAEVSRCLGEHAPSVDDFWFEDFDTPGTFAAAFLEGRASPPPAQGPFGALEPKDYIIQLGPPSAGGPRSTCDTTAHPHKVSSYVLAPDKDVAAAVAELVSRHDEVKGANVYVSFHGMGGAAKDRPIELTAYPWRKNDYMVQAQAWWNADDSSVDIGAIDAFFDDFRDTIGPMSQGAFINFPDCAQEVKEYYDTQFGPLQDVKQMVDPKNRLHFDGGIPLPGEEVAVDTGATSDQLQGATASKPGQTMSNTALITGASAGIGAAFARHHAALGGDLVIVARRQDSLEALKAELEAAHSVQVHVIAADLAAEGAAERLFAAVQAAGIEVDILINNAGFGGHGRLVDRPLPDEMAMIDLNVKTLVSLTHLFAADMAARGGGKILNVGSTAGFMPGPQQAVYYATKAFVNSFSQAVDHEMRAQGVTCTVLAPGYVETEFAQVANLEGTDLVRSGRTAESAAKHGYDAMLAGKLVTVNEFGLSVMLNWVTPFLPRRMVLRIVDRMQSK</sequence>
<dbReference type="RefSeq" id="WP_082152625.1">
    <property type="nucleotide sequence ID" value="NZ_LFTY01000002.1"/>
</dbReference>
<dbReference type="Pfam" id="PF00106">
    <property type="entry name" value="adh_short"/>
    <property type="match status" value="1"/>
</dbReference>
<evidence type="ECO:0000256" key="3">
    <source>
        <dbReference type="ARBA" id="ARBA00022827"/>
    </source>
</evidence>